<dbReference type="EMBL" id="CAMKVN010000098">
    <property type="protein sequence ID" value="CAI2163551.1"/>
    <property type="molecule type" value="Genomic_DNA"/>
</dbReference>
<organism evidence="1 2">
    <name type="scientific">Funneliformis geosporum</name>
    <dbReference type="NCBI Taxonomy" id="1117311"/>
    <lineage>
        <taxon>Eukaryota</taxon>
        <taxon>Fungi</taxon>
        <taxon>Fungi incertae sedis</taxon>
        <taxon>Mucoromycota</taxon>
        <taxon>Glomeromycotina</taxon>
        <taxon>Glomeromycetes</taxon>
        <taxon>Glomerales</taxon>
        <taxon>Glomeraceae</taxon>
        <taxon>Funneliformis</taxon>
    </lineage>
</organism>
<name>A0A9W4SBC1_9GLOM</name>
<gene>
    <name evidence="1" type="ORF">FWILDA_LOCUS1124</name>
</gene>
<protein>
    <submittedName>
        <fullName evidence="1">6853_t:CDS:1</fullName>
    </submittedName>
</protein>
<dbReference type="Proteomes" id="UP001153678">
    <property type="component" value="Unassembled WGS sequence"/>
</dbReference>
<comment type="caution">
    <text evidence="1">The sequence shown here is derived from an EMBL/GenBank/DDBJ whole genome shotgun (WGS) entry which is preliminary data.</text>
</comment>
<sequence length="87" mass="9956">MRNGNKPEKCVGKYEKAAPGTPDDYVNLYEKCWIHEPEQRPNIKEVLKVLKDLSKTMGFENCINEGIVPKAVNNYSQKNTLESLMVK</sequence>
<dbReference type="SUPFAM" id="SSF56112">
    <property type="entry name" value="Protein kinase-like (PK-like)"/>
    <property type="match status" value="1"/>
</dbReference>
<dbReference type="AlphaFoldDB" id="A0A9W4SBC1"/>
<accession>A0A9W4SBC1</accession>
<reference evidence="1" key="1">
    <citation type="submission" date="2022-08" db="EMBL/GenBank/DDBJ databases">
        <authorList>
            <person name="Kallberg Y."/>
            <person name="Tangrot J."/>
            <person name="Rosling A."/>
        </authorList>
    </citation>
    <scope>NUCLEOTIDE SEQUENCE</scope>
    <source>
        <strain evidence="1">Wild A</strain>
    </source>
</reference>
<proteinExistence type="predicted"/>
<evidence type="ECO:0000313" key="2">
    <source>
        <dbReference type="Proteomes" id="UP001153678"/>
    </source>
</evidence>
<dbReference type="InterPro" id="IPR011009">
    <property type="entry name" value="Kinase-like_dom_sf"/>
</dbReference>
<dbReference type="OrthoDB" id="4062651at2759"/>
<dbReference type="Gene3D" id="1.10.510.10">
    <property type="entry name" value="Transferase(Phosphotransferase) domain 1"/>
    <property type="match status" value="1"/>
</dbReference>
<keyword evidence="2" id="KW-1185">Reference proteome</keyword>
<evidence type="ECO:0000313" key="1">
    <source>
        <dbReference type="EMBL" id="CAI2163551.1"/>
    </source>
</evidence>